<keyword evidence="3 14" id="KW-0813">Transport</keyword>
<accession>A0ABV2B4D3</accession>
<dbReference type="InterPro" id="IPR037066">
    <property type="entry name" value="Plug_dom_sf"/>
</dbReference>
<evidence type="ECO:0000313" key="19">
    <source>
        <dbReference type="EMBL" id="MES1930754.1"/>
    </source>
</evidence>
<dbReference type="InterPro" id="IPR039426">
    <property type="entry name" value="TonB-dep_rcpt-like"/>
</dbReference>
<evidence type="ECO:0000256" key="8">
    <source>
        <dbReference type="ARBA" id="ARBA00023004"/>
    </source>
</evidence>
<evidence type="ECO:0000256" key="5">
    <source>
        <dbReference type="ARBA" id="ARBA00022496"/>
    </source>
</evidence>
<dbReference type="PANTHER" id="PTHR32552:SF89">
    <property type="entry name" value="CATECHOLATE SIDEROPHORE RECEPTOR FIU"/>
    <property type="match status" value="1"/>
</dbReference>
<reference evidence="19 20" key="1">
    <citation type="submission" date="2013-03" db="EMBL/GenBank/DDBJ databases">
        <title>Salinisphaera dokdonensis CL-ES53 Genome Sequencing.</title>
        <authorList>
            <person name="Li C."/>
            <person name="Lai Q."/>
            <person name="Shao Z."/>
        </authorList>
    </citation>
    <scope>NUCLEOTIDE SEQUENCE [LARGE SCALE GENOMIC DNA]</scope>
    <source>
        <strain evidence="19 20">CL-ES53</strain>
    </source>
</reference>
<dbReference type="InterPro" id="IPR000531">
    <property type="entry name" value="Beta-barrel_TonB"/>
</dbReference>
<keyword evidence="10 15" id="KW-0798">TonB box</keyword>
<evidence type="ECO:0000256" key="6">
    <source>
        <dbReference type="ARBA" id="ARBA00022692"/>
    </source>
</evidence>
<feature type="domain" description="TonB-dependent receptor plug" evidence="18">
    <location>
        <begin position="71"/>
        <end position="169"/>
    </location>
</feature>
<keyword evidence="5" id="KW-0410">Iron transport</keyword>
<dbReference type="SUPFAM" id="SSF56935">
    <property type="entry name" value="Porins"/>
    <property type="match status" value="1"/>
</dbReference>
<evidence type="ECO:0000256" key="3">
    <source>
        <dbReference type="ARBA" id="ARBA00022448"/>
    </source>
</evidence>
<comment type="subcellular location">
    <subcellularLocation>
        <location evidence="1 14">Cell outer membrane</location>
        <topology evidence="1 14">Multi-pass membrane protein</topology>
    </subcellularLocation>
</comment>
<proteinExistence type="inferred from homology"/>
<feature type="signal peptide" evidence="16">
    <location>
        <begin position="1"/>
        <end position="24"/>
    </location>
</feature>
<dbReference type="RefSeq" id="WP_353113243.1">
    <property type="nucleotide sequence ID" value="NZ_APND01000005.1"/>
</dbReference>
<feature type="chain" id="PRO_5046868538" evidence="16">
    <location>
        <begin position="25"/>
        <end position="762"/>
    </location>
</feature>
<evidence type="ECO:0000256" key="15">
    <source>
        <dbReference type="RuleBase" id="RU003357"/>
    </source>
</evidence>
<dbReference type="Pfam" id="PF07715">
    <property type="entry name" value="Plug"/>
    <property type="match status" value="1"/>
</dbReference>
<dbReference type="InterPro" id="IPR036942">
    <property type="entry name" value="Beta-barrel_TonB_sf"/>
</dbReference>
<evidence type="ECO:0000259" key="17">
    <source>
        <dbReference type="Pfam" id="PF00593"/>
    </source>
</evidence>
<evidence type="ECO:0000256" key="1">
    <source>
        <dbReference type="ARBA" id="ARBA00004571"/>
    </source>
</evidence>
<dbReference type="Gene3D" id="2.40.170.20">
    <property type="entry name" value="TonB-dependent receptor, beta-barrel domain"/>
    <property type="match status" value="1"/>
</dbReference>
<evidence type="ECO:0000256" key="16">
    <source>
        <dbReference type="SAM" id="SignalP"/>
    </source>
</evidence>
<keyword evidence="7 16" id="KW-0732">Signal</keyword>
<dbReference type="InterPro" id="IPR010105">
    <property type="entry name" value="TonB_sidphr_rcpt"/>
</dbReference>
<evidence type="ECO:0000259" key="18">
    <source>
        <dbReference type="Pfam" id="PF07715"/>
    </source>
</evidence>
<keyword evidence="8" id="KW-0408">Iron</keyword>
<name>A0ABV2B4D3_9GAMM</name>
<evidence type="ECO:0000256" key="14">
    <source>
        <dbReference type="PROSITE-ProRule" id="PRU01360"/>
    </source>
</evidence>
<dbReference type="PROSITE" id="PS52016">
    <property type="entry name" value="TONB_DEPENDENT_REC_3"/>
    <property type="match status" value="1"/>
</dbReference>
<comment type="caution">
    <text evidence="19">The sequence shown here is derived from an EMBL/GenBank/DDBJ whole genome shotgun (WGS) entry which is preliminary data.</text>
</comment>
<dbReference type="Pfam" id="PF00593">
    <property type="entry name" value="TonB_dep_Rec_b-barrel"/>
    <property type="match status" value="1"/>
</dbReference>
<keyword evidence="11 14" id="KW-0472">Membrane</keyword>
<dbReference type="Proteomes" id="UP001460888">
    <property type="component" value="Unassembled WGS sequence"/>
</dbReference>
<evidence type="ECO:0000256" key="2">
    <source>
        <dbReference type="ARBA" id="ARBA00009810"/>
    </source>
</evidence>
<evidence type="ECO:0000256" key="7">
    <source>
        <dbReference type="ARBA" id="ARBA00022729"/>
    </source>
</evidence>
<organism evidence="19 20">
    <name type="scientific">Salinisphaera dokdonensis CL-ES53</name>
    <dbReference type="NCBI Taxonomy" id="1304272"/>
    <lineage>
        <taxon>Bacteria</taxon>
        <taxon>Pseudomonadati</taxon>
        <taxon>Pseudomonadota</taxon>
        <taxon>Gammaproteobacteria</taxon>
        <taxon>Salinisphaerales</taxon>
        <taxon>Salinisphaeraceae</taxon>
        <taxon>Salinisphaera</taxon>
    </lineage>
</organism>
<sequence length="762" mass="82960">MTFRRTAITAAILSVYAVPHLARAQANDAEQPETPQTESAILQLMPIAVDGNRVGSYRAREMQSPKYTAPLRDTPQSVTVITEEVMRDSGATSLEEAVRQVPGITFLAGEGGQPIADRPVIRGFNSTSNLFVDGVRDIGDQSRDVFDLEAVEVVKGADSVYAGRGSGGGSINLVSKTAKFADFTQGSFTVGTADKFRATVDQNWKLGEQAGFRVGVLAESSGVPGRDDVDYDKYGISPSLAFGIGEATRVTLDYYHLTDKGTPDYSIPYDLSTGLPVTETLGVDSDNFYGLLSRDFRETKTDIGTVIVEHELNDSLRLRNVSRVGQSTNDYVVTNPDDSRGNVEDGFVYRSVKQRASETETFANQLDLSGEFNTGRFAHSFTTGLELSREKRRSDSYNVTSAAAAFGSDCSSTDVDPATGLTFGQLLRDNGDCTSLYDPEPYDDWQGTIERAGDPTHYQTDVAAIYGFDTMELNEHWLVSAGLRLDHYETEAHTPSAPGSDVDASDSFVNYQVGLVYKPVEAGSIYFSHGTSTTPAPLAGNDSDAPDAGGVGRRGFTPDNTNLDPEETTSFEIGTKWELFDQRLLVTAAAFHLKRDNAYIQTGAGDQEYSYAGETRVQGVEFGLSGRITPRWQVFGGYSYLDSELTEGGFENVAEGEQLPNVPEHSFTLFTNYAVTSNVAVGGGATYVDEVFGSLSSEPPKRVPDYWRFDANASWQVSPSTRLRLNVLNLTDETYYTKAYSSHYAAQGPGRQVLLSADFIFE</sequence>
<keyword evidence="9" id="KW-0406">Ion transport</keyword>
<evidence type="ECO:0000256" key="9">
    <source>
        <dbReference type="ARBA" id="ARBA00023065"/>
    </source>
</evidence>
<dbReference type="PANTHER" id="PTHR32552">
    <property type="entry name" value="FERRICHROME IRON RECEPTOR-RELATED"/>
    <property type="match status" value="1"/>
</dbReference>
<evidence type="ECO:0000256" key="10">
    <source>
        <dbReference type="ARBA" id="ARBA00023077"/>
    </source>
</evidence>
<keyword evidence="20" id="KW-1185">Reference proteome</keyword>
<protein>
    <submittedName>
        <fullName evidence="19">TonB-dependent siderophore receptor family protein 5</fullName>
    </submittedName>
</protein>
<keyword evidence="6 14" id="KW-0812">Transmembrane</keyword>
<evidence type="ECO:0000256" key="13">
    <source>
        <dbReference type="ARBA" id="ARBA00023237"/>
    </source>
</evidence>
<dbReference type="CDD" id="cd01347">
    <property type="entry name" value="ligand_gated_channel"/>
    <property type="match status" value="1"/>
</dbReference>
<keyword evidence="4 14" id="KW-1134">Transmembrane beta strand</keyword>
<evidence type="ECO:0000256" key="12">
    <source>
        <dbReference type="ARBA" id="ARBA00023170"/>
    </source>
</evidence>
<dbReference type="NCBIfam" id="TIGR01783">
    <property type="entry name" value="TonB-siderophor"/>
    <property type="match status" value="1"/>
</dbReference>
<feature type="domain" description="TonB-dependent receptor-like beta-barrel" evidence="17">
    <location>
        <begin position="243"/>
        <end position="730"/>
    </location>
</feature>
<evidence type="ECO:0000256" key="11">
    <source>
        <dbReference type="ARBA" id="ARBA00023136"/>
    </source>
</evidence>
<dbReference type="EMBL" id="APND01000005">
    <property type="protein sequence ID" value="MES1930754.1"/>
    <property type="molecule type" value="Genomic_DNA"/>
</dbReference>
<keyword evidence="13 14" id="KW-0998">Cell outer membrane</keyword>
<keyword evidence="12 19" id="KW-0675">Receptor</keyword>
<dbReference type="Gene3D" id="2.170.130.10">
    <property type="entry name" value="TonB-dependent receptor, plug domain"/>
    <property type="match status" value="1"/>
</dbReference>
<dbReference type="InterPro" id="IPR012910">
    <property type="entry name" value="Plug_dom"/>
</dbReference>
<evidence type="ECO:0000256" key="4">
    <source>
        <dbReference type="ARBA" id="ARBA00022452"/>
    </source>
</evidence>
<gene>
    <name evidence="19" type="ORF">SADO_15939</name>
</gene>
<comment type="similarity">
    <text evidence="2 14 15">Belongs to the TonB-dependent receptor family.</text>
</comment>
<evidence type="ECO:0000313" key="20">
    <source>
        <dbReference type="Proteomes" id="UP001460888"/>
    </source>
</evidence>